<dbReference type="AlphaFoldDB" id="A0A9N9R6S5"/>
<reference evidence="1" key="1">
    <citation type="submission" date="2021-12" db="EMBL/GenBank/DDBJ databases">
        <authorList>
            <person name="King R."/>
        </authorList>
    </citation>
    <scope>NUCLEOTIDE SEQUENCE</scope>
</reference>
<evidence type="ECO:0000313" key="2">
    <source>
        <dbReference type="Proteomes" id="UP001153714"/>
    </source>
</evidence>
<dbReference type="EMBL" id="OU893353">
    <property type="protein sequence ID" value="CAG9790518.1"/>
    <property type="molecule type" value="Genomic_DNA"/>
</dbReference>
<keyword evidence="2" id="KW-1185">Reference proteome</keyword>
<proteinExistence type="predicted"/>
<dbReference type="OrthoDB" id="6614329at2759"/>
<reference evidence="1" key="2">
    <citation type="submission" date="2022-10" db="EMBL/GenBank/DDBJ databases">
        <authorList>
            <consortium name="ENA_rothamsted_submissions"/>
            <consortium name="culmorum"/>
            <person name="King R."/>
        </authorList>
    </citation>
    <scope>NUCLEOTIDE SEQUENCE</scope>
</reference>
<organism evidence="1 2">
    <name type="scientific">Diatraea saccharalis</name>
    <name type="common">sugarcane borer</name>
    <dbReference type="NCBI Taxonomy" id="40085"/>
    <lineage>
        <taxon>Eukaryota</taxon>
        <taxon>Metazoa</taxon>
        <taxon>Ecdysozoa</taxon>
        <taxon>Arthropoda</taxon>
        <taxon>Hexapoda</taxon>
        <taxon>Insecta</taxon>
        <taxon>Pterygota</taxon>
        <taxon>Neoptera</taxon>
        <taxon>Endopterygota</taxon>
        <taxon>Lepidoptera</taxon>
        <taxon>Glossata</taxon>
        <taxon>Ditrysia</taxon>
        <taxon>Pyraloidea</taxon>
        <taxon>Crambidae</taxon>
        <taxon>Crambinae</taxon>
        <taxon>Diatraea</taxon>
    </lineage>
</organism>
<accession>A0A9N9R6S5</accession>
<sequence>MVITIYCHTPKNNSDVIVTYSGHAEALNPAPILKPSTVEPETTRKEIATEFIYTTQFKYSKRTTPFYDEDTDSVVFVPNEKPIYRNRDTDFMEHDDDRMSIKDVLTKGKSINDVLNDKRIIIETGRVLFLINTLCTFKVQWRT</sequence>
<evidence type="ECO:0000313" key="1">
    <source>
        <dbReference type="EMBL" id="CAG9790518.1"/>
    </source>
</evidence>
<protein>
    <submittedName>
        <fullName evidence="1">Uncharacterized protein</fullName>
    </submittedName>
</protein>
<name>A0A9N9R6S5_9NEOP</name>
<dbReference type="Proteomes" id="UP001153714">
    <property type="component" value="Chromosome 22"/>
</dbReference>
<gene>
    <name evidence="1" type="ORF">DIATSA_LOCUS8184</name>
</gene>